<evidence type="ECO:0000256" key="1">
    <source>
        <dbReference type="SAM" id="MobiDB-lite"/>
    </source>
</evidence>
<evidence type="ECO:0000313" key="3">
    <source>
        <dbReference type="Proteomes" id="UP001151760"/>
    </source>
</evidence>
<gene>
    <name evidence="2" type="ORF">Tco_0726972</name>
</gene>
<comment type="caution">
    <text evidence="2">The sequence shown here is derived from an EMBL/GenBank/DDBJ whole genome shotgun (WGS) entry which is preliminary data.</text>
</comment>
<evidence type="ECO:0000313" key="2">
    <source>
        <dbReference type="EMBL" id="GJS77091.1"/>
    </source>
</evidence>
<organism evidence="2 3">
    <name type="scientific">Tanacetum coccineum</name>
    <dbReference type="NCBI Taxonomy" id="301880"/>
    <lineage>
        <taxon>Eukaryota</taxon>
        <taxon>Viridiplantae</taxon>
        <taxon>Streptophyta</taxon>
        <taxon>Embryophyta</taxon>
        <taxon>Tracheophyta</taxon>
        <taxon>Spermatophyta</taxon>
        <taxon>Magnoliopsida</taxon>
        <taxon>eudicotyledons</taxon>
        <taxon>Gunneridae</taxon>
        <taxon>Pentapetalae</taxon>
        <taxon>asterids</taxon>
        <taxon>campanulids</taxon>
        <taxon>Asterales</taxon>
        <taxon>Asteraceae</taxon>
        <taxon>Asteroideae</taxon>
        <taxon>Anthemideae</taxon>
        <taxon>Anthemidinae</taxon>
        <taxon>Tanacetum</taxon>
    </lineage>
</organism>
<dbReference type="EMBL" id="BQNB010010423">
    <property type="protein sequence ID" value="GJS77091.1"/>
    <property type="molecule type" value="Genomic_DNA"/>
</dbReference>
<proteinExistence type="predicted"/>
<accession>A0ABQ4YI16</accession>
<name>A0ABQ4YI16_9ASTR</name>
<sequence length="280" mass="32754">MIRLQSPTQSNNQINCDESRNWDNRSPNLGDQEPKKWKIKLDKNVPKAHFCNPIKQTFKEQIKIWPSCDPDKKLCDGGGEIYEVSKTGNLRFWYCSSDSERRNVKEIDKLADEYELGIGKKGHILDHIWEYCNQVHNKNYEWHSYEFKNEECEDIRIDDKEYHPPEIQVETFEVKKYSFNGGQNFICVTKDLDNALPLGRKNGSKFKEMIRNEVGNKSLREDGNNLKISAKFRNLKAMLWEFLVLLEGKQKSSGGIFDNIKYLILFGEMQESGKKQGEKD</sequence>
<reference evidence="2" key="2">
    <citation type="submission" date="2022-01" db="EMBL/GenBank/DDBJ databases">
        <authorList>
            <person name="Yamashiro T."/>
            <person name="Shiraishi A."/>
            <person name="Satake H."/>
            <person name="Nakayama K."/>
        </authorList>
    </citation>
    <scope>NUCLEOTIDE SEQUENCE</scope>
</reference>
<feature type="compositionally biased region" description="Polar residues" evidence="1">
    <location>
        <begin position="1"/>
        <end position="16"/>
    </location>
</feature>
<reference evidence="2" key="1">
    <citation type="journal article" date="2022" name="Int. J. Mol. Sci.">
        <title>Draft Genome of Tanacetum Coccineum: Genomic Comparison of Closely Related Tanacetum-Family Plants.</title>
        <authorList>
            <person name="Yamashiro T."/>
            <person name="Shiraishi A."/>
            <person name="Nakayama K."/>
            <person name="Satake H."/>
        </authorList>
    </citation>
    <scope>NUCLEOTIDE SEQUENCE</scope>
</reference>
<keyword evidence="3" id="KW-1185">Reference proteome</keyword>
<dbReference type="Proteomes" id="UP001151760">
    <property type="component" value="Unassembled WGS sequence"/>
</dbReference>
<feature type="region of interest" description="Disordered" evidence="1">
    <location>
        <begin position="1"/>
        <end position="33"/>
    </location>
</feature>
<protein>
    <submittedName>
        <fullName evidence="2">Uncharacterized protein</fullName>
    </submittedName>
</protein>